<evidence type="ECO:0000256" key="1">
    <source>
        <dbReference type="SAM" id="MobiDB-lite"/>
    </source>
</evidence>
<evidence type="ECO:0000256" key="2">
    <source>
        <dbReference type="SAM" id="Phobius"/>
    </source>
</evidence>
<dbReference type="AlphaFoldDB" id="A0AAU6Q330"/>
<proteinExistence type="predicted"/>
<keyword evidence="2" id="KW-0472">Membrane</keyword>
<protein>
    <submittedName>
        <fullName evidence="3">Uncharacterized protein</fullName>
    </submittedName>
</protein>
<keyword evidence="2" id="KW-0812">Transmembrane</keyword>
<feature type="transmembrane region" description="Helical" evidence="2">
    <location>
        <begin position="38"/>
        <end position="55"/>
    </location>
</feature>
<organism evidence="3">
    <name type="scientific">Deinococcus sp. VB142</name>
    <dbReference type="NCBI Taxonomy" id="3112952"/>
    <lineage>
        <taxon>Bacteria</taxon>
        <taxon>Thermotogati</taxon>
        <taxon>Deinococcota</taxon>
        <taxon>Deinococci</taxon>
        <taxon>Deinococcales</taxon>
        <taxon>Deinococcaceae</taxon>
        <taxon>Deinococcus</taxon>
    </lineage>
</organism>
<dbReference type="RefSeq" id="WP_339096186.1">
    <property type="nucleotide sequence ID" value="NZ_CP149782.1"/>
</dbReference>
<feature type="transmembrane region" description="Helical" evidence="2">
    <location>
        <begin position="6"/>
        <end position="26"/>
    </location>
</feature>
<feature type="region of interest" description="Disordered" evidence="1">
    <location>
        <begin position="84"/>
        <end position="117"/>
    </location>
</feature>
<feature type="compositionally biased region" description="Low complexity" evidence="1">
    <location>
        <begin position="91"/>
        <end position="111"/>
    </location>
</feature>
<gene>
    <name evidence="3" type="ORF">WDJ50_02535</name>
</gene>
<dbReference type="EMBL" id="CP149782">
    <property type="protein sequence ID" value="WYF45014.1"/>
    <property type="molecule type" value="Genomic_DNA"/>
</dbReference>
<keyword evidence="2" id="KW-1133">Transmembrane helix</keyword>
<accession>A0AAU6Q330</accession>
<sequence>MLSVLNLIASLLSLASLIALIVFIYYAVRKRPGASRNAALAFAGMLLASMLYNATMSPEQRVAEAAKNAPTPQVQVPAQEALPAQPVSETQPAGQASPPAASASSADSGSQKPTEAPEINVQAEATGPFEVKFDVNTNLPDGAVLAVSLGLADQQPDDIAIGTSFERFTVSGGKVSGMIDGTKRVMPMNSTLPAGKYDVEVSFHPLWEENRALAQQLGIGDSVTGTTQVELAASGENAQVAQTREQNQKWVMMNVNMGDPWDAADFVSRFGAYEELSLESGNPDILKMYYFPELDMTFMVNVLKGQIEVWRMGQAHR</sequence>
<evidence type="ECO:0000313" key="3">
    <source>
        <dbReference type="EMBL" id="WYF45014.1"/>
    </source>
</evidence>
<name>A0AAU6Q330_9DEIO</name>
<reference evidence="3" key="1">
    <citation type="submission" date="2024-03" db="EMBL/GenBank/DDBJ databases">
        <title>Deinococcus weizhi sp. nov., isolated from human skin.</title>
        <authorList>
            <person name="Wei Z."/>
            <person name="Tian F."/>
            <person name="Yang C."/>
            <person name="Xin L.T."/>
            <person name="Wen Z.J."/>
            <person name="Lan K.C."/>
            <person name="Yu L."/>
            <person name="Zhe W."/>
            <person name="Dan F.D."/>
            <person name="Jun W."/>
            <person name="Rui Z."/>
            <person name="Yong X.J."/>
            <person name="Ting Y."/>
            <person name="Wei X."/>
            <person name="Xu Z.G."/>
            <person name="Xin Z."/>
            <person name="Dong F.G."/>
            <person name="Ni X.M."/>
            <person name="Zheng M.G."/>
            <person name="Chun Y."/>
            <person name="Qian W.X."/>
        </authorList>
    </citation>
    <scope>NUCLEOTIDE SEQUENCE</scope>
    <source>
        <strain evidence="3">VB142</strain>
    </source>
</reference>